<dbReference type="InterPro" id="IPR011972">
    <property type="entry name" value="CHP02285"/>
</dbReference>
<evidence type="ECO:0000313" key="1">
    <source>
        <dbReference type="EMBL" id="KXI27271.1"/>
    </source>
</evidence>
<evidence type="ECO:0000313" key="2">
    <source>
        <dbReference type="Proteomes" id="UP000070299"/>
    </source>
</evidence>
<dbReference type="SUPFAM" id="SSF53850">
    <property type="entry name" value="Periplasmic binding protein-like II"/>
    <property type="match status" value="1"/>
</dbReference>
<comment type="caution">
    <text evidence="1">The sequence shown here is derived from an EMBL/GenBank/DDBJ whole genome shotgun (WGS) entry which is preliminary data.</text>
</comment>
<dbReference type="Proteomes" id="UP000070299">
    <property type="component" value="Unassembled WGS sequence"/>
</dbReference>
<dbReference type="AlphaFoldDB" id="A0A148KLX0"/>
<protein>
    <submittedName>
        <fullName evidence="1">Uncharacterized protein</fullName>
    </submittedName>
</protein>
<sequence length="274" mass="31842">MLLTLIAVRVTAKETINWMVVDWPPLMILEGDDKGKGLADVFLTLYQQNLPQYKHHNMMMNFARYWHGAKNGEPICNLLTLKNQGREDYMHFSIPAAMTLPNSIIMKQENIAKLGNPKSYSLAKLMVDKQFIGILESGRSYSQQIDVLLNEHQASSNLIRGVNSARQLIQMLELGRIEYIIEYPYIADYLRSQYTKQTQQFGSIGIDEIPPYYLTYVACPKTDWGKNVIDSVNQMLLKIRPTPEYRAANERWYVYPREIELIRHVYKTELLDSR</sequence>
<dbReference type="NCBIfam" id="TIGR02285">
    <property type="entry name" value="TIGR02285 family protein"/>
    <property type="match status" value="1"/>
</dbReference>
<organism evidence="1 2">
    <name type="scientific">Paraglaciecola hydrolytica</name>
    <dbReference type="NCBI Taxonomy" id="1799789"/>
    <lineage>
        <taxon>Bacteria</taxon>
        <taxon>Pseudomonadati</taxon>
        <taxon>Pseudomonadota</taxon>
        <taxon>Gammaproteobacteria</taxon>
        <taxon>Alteromonadales</taxon>
        <taxon>Alteromonadaceae</taxon>
        <taxon>Paraglaciecola</taxon>
    </lineage>
</organism>
<keyword evidence="2" id="KW-1185">Reference proteome</keyword>
<proteinExistence type="predicted"/>
<reference evidence="2" key="1">
    <citation type="submission" date="2016-02" db="EMBL/GenBank/DDBJ databases">
        <authorList>
            <person name="Schultz-Johansen M."/>
            <person name="Glaring M.A."/>
            <person name="Bech P.K."/>
            <person name="Stougaard P."/>
        </authorList>
    </citation>
    <scope>NUCLEOTIDE SEQUENCE [LARGE SCALE GENOMIC DNA]</scope>
    <source>
        <strain evidence="2">S66</strain>
    </source>
</reference>
<accession>A0A148KLX0</accession>
<dbReference type="EMBL" id="LSNE01000011">
    <property type="protein sequence ID" value="KXI27271.1"/>
    <property type="molecule type" value="Genomic_DNA"/>
</dbReference>
<dbReference type="STRING" id="1799789.AX660_21305"/>
<gene>
    <name evidence="1" type="ORF">AX660_21305</name>
</gene>
<dbReference type="Gene3D" id="3.40.190.10">
    <property type="entry name" value="Periplasmic binding protein-like II"/>
    <property type="match status" value="2"/>
</dbReference>
<name>A0A148KLX0_9ALTE</name>